<dbReference type="PANTHER" id="PTHR11863">
    <property type="entry name" value="STEROL DESATURASE"/>
    <property type="match status" value="1"/>
</dbReference>
<keyword evidence="4 6" id="KW-1133">Transmembrane helix</keyword>
<evidence type="ECO:0000259" key="7">
    <source>
        <dbReference type="Pfam" id="PF04116"/>
    </source>
</evidence>
<accession>A0A7C8Z971</accession>
<name>A0A7C8Z971_OPUST</name>
<reference evidence="8" key="2">
    <citation type="submission" date="2020-07" db="EMBL/GenBank/DDBJ databases">
        <authorList>
            <person name="Vera ALvarez R."/>
            <person name="Arias-Moreno D.M."/>
            <person name="Jimenez-Jacinto V."/>
            <person name="Jimenez-Bremont J.F."/>
            <person name="Swaminathan K."/>
            <person name="Moose S.P."/>
            <person name="Guerrero-Gonzalez M.L."/>
            <person name="Marino-Ramirez L."/>
            <person name="Landsman D."/>
            <person name="Rodriguez-Kessler M."/>
            <person name="Delgado-Sanchez P."/>
        </authorList>
    </citation>
    <scope>NUCLEOTIDE SEQUENCE</scope>
    <source>
        <tissue evidence="8">Cladode</tissue>
    </source>
</reference>
<dbReference type="InterPro" id="IPR050307">
    <property type="entry name" value="Sterol_Desaturase_Related"/>
</dbReference>
<feature type="transmembrane region" description="Helical" evidence="6">
    <location>
        <begin position="44"/>
        <end position="65"/>
    </location>
</feature>
<keyword evidence="3 6" id="KW-0812">Transmembrane</keyword>
<organism evidence="8">
    <name type="scientific">Opuntia streptacantha</name>
    <name type="common">Prickly pear cactus</name>
    <name type="synonym">Opuntia cardona</name>
    <dbReference type="NCBI Taxonomy" id="393608"/>
    <lineage>
        <taxon>Eukaryota</taxon>
        <taxon>Viridiplantae</taxon>
        <taxon>Streptophyta</taxon>
        <taxon>Embryophyta</taxon>
        <taxon>Tracheophyta</taxon>
        <taxon>Spermatophyta</taxon>
        <taxon>Magnoliopsida</taxon>
        <taxon>eudicotyledons</taxon>
        <taxon>Gunneridae</taxon>
        <taxon>Pentapetalae</taxon>
        <taxon>Caryophyllales</taxon>
        <taxon>Cactineae</taxon>
        <taxon>Cactaceae</taxon>
        <taxon>Opuntioideae</taxon>
        <taxon>Opuntia</taxon>
    </lineage>
</organism>
<dbReference type="GO" id="GO:0005506">
    <property type="term" value="F:iron ion binding"/>
    <property type="evidence" value="ECO:0007669"/>
    <property type="project" value="InterPro"/>
</dbReference>
<evidence type="ECO:0000256" key="4">
    <source>
        <dbReference type="ARBA" id="ARBA00022989"/>
    </source>
</evidence>
<comment type="similarity">
    <text evidence="2">Belongs to the sterol desaturase family.</text>
</comment>
<dbReference type="EC" id="1.14.18.9" evidence="8"/>
<evidence type="ECO:0000256" key="2">
    <source>
        <dbReference type="ARBA" id="ARBA00009324"/>
    </source>
</evidence>
<comment type="subcellular location">
    <subcellularLocation>
        <location evidence="1">Membrane</location>
    </subcellularLocation>
</comment>
<dbReference type="GO" id="GO:0016020">
    <property type="term" value="C:membrane"/>
    <property type="evidence" value="ECO:0007669"/>
    <property type="project" value="UniProtKB-SubCell"/>
</dbReference>
<feature type="domain" description="Fatty acid hydroxylase" evidence="7">
    <location>
        <begin position="129"/>
        <end position="263"/>
    </location>
</feature>
<proteinExistence type="inferred from homology"/>
<evidence type="ECO:0000256" key="3">
    <source>
        <dbReference type="ARBA" id="ARBA00022692"/>
    </source>
</evidence>
<dbReference type="EMBL" id="GISG01101589">
    <property type="protein sequence ID" value="MBA4636711.1"/>
    <property type="molecule type" value="Transcribed_RNA"/>
</dbReference>
<dbReference type="GO" id="GO:0000254">
    <property type="term" value="F:C-4 methylsterol oxidase activity"/>
    <property type="evidence" value="ECO:0007669"/>
    <property type="project" value="UniProtKB-EC"/>
</dbReference>
<protein>
    <submittedName>
        <fullName evidence="8">4-alpha-methylsterol monooxygenase</fullName>
        <ecNumber evidence="8">1.14.18.9</ecNumber>
    </submittedName>
</protein>
<reference evidence="8" key="1">
    <citation type="journal article" date="2013" name="J. Plant Res.">
        <title>Effect of fungi and light on seed germination of three Opuntia species from semiarid lands of central Mexico.</title>
        <authorList>
            <person name="Delgado-Sanchez P."/>
            <person name="Jimenez-Bremont J.F."/>
            <person name="Guerrero-Gonzalez Mde L."/>
            <person name="Flores J."/>
        </authorList>
    </citation>
    <scope>NUCLEOTIDE SEQUENCE</scope>
    <source>
        <tissue evidence="8">Cladode</tissue>
    </source>
</reference>
<dbReference type="AlphaFoldDB" id="A0A7C8Z971"/>
<dbReference type="InterPro" id="IPR006694">
    <property type="entry name" value="Fatty_acid_hydroxylase"/>
</dbReference>
<keyword evidence="8" id="KW-0503">Monooxygenase</keyword>
<evidence type="ECO:0000256" key="6">
    <source>
        <dbReference type="SAM" id="Phobius"/>
    </source>
</evidence>
<evidence type="ECO:0000256" key="1">
    <source>
        <dbReference type="ARBA" id="ARBA00004370"/>
    </source>
</evidence>
<keyword evidence="5 6" id="KW-0472">Membrane</keyword>
<dbReference type="Pfam" id="PF04116">
    <property type="entry name" value="FA_hydroxylase"/>
    <property type="match status" value="1"/>
</dbReference>
<evidence type="ECO:0000313" key="8">
    <source>
        <dbReference type="EMBL" id="MBA4636711.1"/>
    </source>
</evidence>
<evidence type="ECO:0000256" key="5">
    <source>
        <dbReference type="ARBA" id="ARBA00023136"/>
    </source>
</evidence>
<sequence length="289" mass="33814">MLPYTTVEEAEAALNRTLTVAETLWLKYSANKSDYLLYCHNLPFFFLSFSLVPLPLIAVELIPYFRRYKTQPHVKTPLPQMMACYMNVIKTYILYVGPFQLLSYPAVKLIGIRTGLPLPSVWEVLVQLTIYFIIEDYTGYWLHRWLHSKWGYDNIHRVHHEYTAPMGLAAPYAHWAEILCLGFPAFLGPAIVPGHMITFWLWFVLRNIEAIETHCGYDFPWTPTKYIPFYGGAEYHDYHHFVGRQSQSNFASVFTYCDYIYGTDKGYRYQKKLLTKSKEDPTRVAKKSD</sequence>
<keyword evidence="8" id="KW-0560">Oxidoreductase</keyword>
<dbReference type="GO" id="GO:0008610">
    <property type="term" value="P:lipid biosynthetic process"/>
    <property type="evidence" value="ECO:0007669"/>
    <property type="project" value="InterPro"/>
</dbReference>